<evidence type="ECO:0000256" key="2">
    <source>
        <dbReference type="ARBA" id="ARBA00023125"/>
    </source>
</evidence>
<reference evidence="5 6" key="1">
    <citation type="submission" date="2020-07" db="EMBL/GenBank/DDBJ databases">
        <title>Genomic Encyclopedia of Type Strains, Phase IV (KMG-IV): sequencing the most valuable type-strain genomes for metagenomic binning, comparative biology and taxonomic classification.</title>
        <authorList>
            <person name="Goeker M."/>
        </authorList>
    </citation>
    <scope>NUCLEOTIDE SEQUENCE [LARGE SCALE GENOMIC DNA]</scope>
    <source>
        <strain evidence="5 6">DSM 45533</strain>
    </source>
</reference>
<gene>
    <name evidence="5" type="ORF">HNR30_003068</name>
</gene>
<dbReference type="SUPFAM" id="SSF46894">
    <property type="entry name" value="C-terminal effector domain of the bipartite response regulators"/>
    <property type="match status" value="1"/>
</dbReference>
<dbReference type="GO" id="GO:0003677">
    <property type="term" value="F:DNA binding"/>
    <property type="evidence" value="ECO:0007669"/>
    <property type="project" value="UniProtKB-KW"/>
</dbReference>
<evidence type="ECO:0000313" key="5">
    <source>
        <dbReference type="EMBL" id="MBA2891727.1"/>
    </source>
</evidence>
<dbReference type="EMBL" id="JACDUR010000003">
    <property type="protein sequence ID" value="MBA2891727.1"/>
    <property type="molecule type" value="Genomic_DNA"/>
</dbReference>
<feature type="domain" description="HTH luxR-type" evidence="4">
    <location>
        <begin position="795"/>
        <end position="860"/>
    </location>
</feature>
<sequence>MDAKWPFVGREDELRAVRLGLRSGAGVMIAGAPGVGKSRLAAQVGSTAAVRAIATETTSIIPFGAFAHVLAGSVPSGENLLHWAERRLLVHGADPLISVDDAQWLDPASAGLLHHLAVQRSARLLVTVRDDEPLPGPIAALWKDELLVRVELDTLGGAEVRRVLESVLGGEVDVETAGELALVSGGNLLYLRELVQAGRAQGRLTDGSGTWCWRGELSVTTRLRELVSERIGHLEPVEREALELVAFGEPLGTELLSTLTCAEAVERLEDRGLVTELADGRRLLLRMGHPLYGEIVRSGCGALRTRRLRRLLAECTEAAGLRRREDLLRAAVWRLDSGSASDPRMLLDAAQLAWGAQDIRLAARLARAAVEAGAGGDAVAMLGHALAVLGDAGEAKALLRLRVGSAVTEAERAQQALALGLALSRSGEVEEAHRVLDAAQRSLTETEWRQEVLIYRGAMEFFLGRLTQARRTVAELKALGPLTERGRAHATALESWLAAHGGRHHQAAATVEQLLATADRWRDLAYHGLPTALDARCAAYLFAGDLPAAARAADSVTTLVGTQEVWDMSVAGFGAHRAAVSRLSGDAHEAMRRCRQDVEHVHRLSPYLARCLGELAQAAALAGDLTTARRALERAEAIPTRWALTDQPVMLARAWVAAANGDLDCAVRDALAAADLAAKRELAGFQLLALYDVTRFGGAHLVAARLAELARRMDGPFARLCAQHAAAVAGRDTAALRAVASAFEQLGMLLFAAEATAHEASLLRKLGYGAAARGARTRAWALAHRCPGARTPALVDLAAPDLTPRQREIVQLAARGLTNRQIADRLTLSMRTVANHLQAVYDKLGVNDRAEVGRLLSALAA</sequence>
<dbReference type="PROSITE" id="PS00622">
    <property type="entry name" value="HTH_LUXR_1"/>
    <property type="match status" value="1"/>
</dbReference>
<dbReference type="InterPro" id="IPR000792">
    <property type="entry name" value="Tscrpt_reg_LuxR_C"/>
</dbReference>
<accession>A0A7W0HQE8</accession>
<dbReference type="PRINTS" id="PR00038">
    <property type="entry name" value="HTHLUXR"/>
</dbReference>
<dbReference type="InterPro" id="IPR016032">
    <property type="entry name" value="Sig_transdc_resp-reg_C-effctor"/>
</dbReference>
<dbReference type="InterPro" id="IPR036388">
    <property type="entry name" value="WH-like_DNA-bd_sf"/>
</dbReference>
<keyword evidence="1" id="KW-0805">Transcription regulation</keyword>
<comment type="caution">
    <text evidence="5">The sequence shown here is derived from an EMBL/GenBank/DDBJ whole genome shotgun (WGS) entry which is preliminary data.</text>
</comment>
<dbReference type="Gene3D" id="1.10.10.10">
    <property type="entry name" value="Winged helix-like DNA-binding domain superfamily/Winged helix DNA-binding domain"/>
    <property type="match status" value="1"/>
</dbReference>
<evidence type="ECO:0000313" key="6">
    <source>
        <dbReference type="Proteomes" id="UP000530928"/>
    </source>
</evidence>
<keyword evidence="2 5" id="KW-0238">DNA-binding</keyword>
<organism evidence="5 6">
    <name type="scientific">Nonomuraea soli</name>
    <dbReference type="NCBI Taxonomy" id="1032476"/>
    <lineage>
        <taxon>Bacteria</taxon>
        <taxon>Bacillati</taxon>
        <taxon>Actinomycetota</taxon>
        <taxon>Actinomycetes</taxon>
        <taxon>Streptosporangiales</taxon>
        <taxon>Streptosporangiaceae</taxon>
        <taxon>Nonomuraea</taxon>
    </lineage>
</organism>
<proteinExistence type="predicted"/>
<dbReference type="GO" id="GO:0006355">
    <property type="term" value="P:regulation of DNA-templated transcription"/>
    <property type="evidence" value="ECO:0007669"/>
    <property type="project" value="InterPro"/>
</dbReference>
<dbReference type="InterPro" id="IPR011990">
    <property type="entry name" value="TPR-like_helical_dom_sf"/>
</dbReference>
<dbReference type="InterPro" id="IPR027417">
    <property type="entry name" value="P-loop_NTPase"/>
</dbReference>
<evidence type="ECO:0000259" key="4">
    <source>
        <dbReference type="PROSITE" id="PS50043"/>
    </source>
</evidence>
<dbReference type="AlphaFoldDB" id="A0A7W0HQE8"/>
<dbReference type="SUPFAM" id="SSF52540">
    <property type="entry name" value="P-loop containing nucleoside triphosphate hydrolases"/>
    <property type="match status" value="1"/>
</dbReference>
<dbReference type="PANTHER" id="PTHR44688:SF16">
    <property type="entry name" value="DNA-BINDING TRANSCRIPTIONAL ACTIVATOR DEVR_DOSR"/>
    <property type="match status" value="1"/>
</dbReference>
<dbReference type="SUPFAM" id="SSF48452">
    <property type="entry name" value="TPR-like"/>
    <property type="match status" value="1"/>
</dbReference>
<evidence type="ECO:0000256" key="3">
    <source>
        <dbReference type="ARBA" id="ARBA00023163"/>
    </source>
</evidence>
<keyword evidence="6" id="KW-1185">Reference proteome</keyword>
<evidence type="ECO:0000256" key="1">
    <source>
        <dbReference type="ARBA" id="ARBA00023015"/>
    </source>
</evidence>
<dbReference type="SMART" id="SM00421">
    <property type="entry name" value="HTH_LUXR"/>
    <property type="match status" value="1"/>
</dbReference>
<dbReference type="CDD" id="cd06170">
    <property type="entry name" value="LuxR_C_like"/>
    <property type="match status" value="1"/>
</dbReference>
<dbReference type="Proteomes" id="UP000530928">
    <property type="component" value="Unassembled WGS sequence"/>
</dbReference>
<dbReference type="RefSeq" id="WP_181610493.1">
    <property type="nucleotide sequence ID" value="NZ_BAABAM010000002.1"/>
</dbReference>
<dbReference type="Pfam" id="PF00196">
    <property type="entry name" value="GerE"/>
    <property type="match status" value="1"/>
</dbReference>
<dbReference type="PANTHER" id="PTHR44688">
    <property type="entry name" value="DNA-BINDING TRANSCRIPTIONAL ACTIVATOR DEVR_DOSR"/>
    <property type="match status" value="1"/>
</dbReference>
<dbReference type="PROSITE" id="PS50043">
    <property type="entry name" value="HTH_LUXR_2"/>
    <property type="match status" value="1"/>
</dbReference>
<name>A0A7W0HQE8_9ACTN</name>
<protein>
    <submittedName>
        <fullName evidence="5">DNA-binding CsgD family transcriptional regulator</fullName>
    </submittedName>
</protein>
<keyword evidence="3" id="KW-0804">Transcription</keyword>